<dbReference type="Gene3D" id="2.40.128.20">
    <property type="match status" value="1"/>
</dbReference>
<dbReference type="InterPro" id="IPR012674">
    <property type="entry name" value="Calycin"/>
</dbReference>
<name>A0A6M2E498_9ACAR</name>
<dbReference type="AlphaFoldDB" id="A0A6M2E498"/>
<proteinExistence type="predicted"/>
<reference evidence="2" key="1">
    <citation type="submission" date="2019-12" db="EMBL/GenBank/DDBJ databases">
        <title>The sialotranscriptome of the gopher-tortoise tick, Amblyomma tuberculatum.</title>
        <authorList>
            <person name="Karim S."/>
            <person name="Andersen J."/>
            <person name="Kumar D."/>
            <person name="Adamson S."/>
            <person name="Ennen J."/>
            <person name="Qualis C.P."/>
            <person name="Ribeiro J.M.C."/>
        </authorList>
    </citation>
    <scope>NUCLEOTIDE SEQUENCE</scope>
    <source>
        <strain evidence="2">Removed</strain>
        <tissue evidence="2">Salivary glands</tissue>
    </source>
</reference>
<keyword evidence="1" id="KW-0732">Signal</keyword>
<feature type="chain" id="PRO_5026818414" evidence="1">
    <location>
        <begin position="21"/>
        <end position="175"/>
    </location>
</feature>
<feature type="signal peptide" evidence="1">
    <location>
        <begin position="1"/>
        <end position="20"/>
    </location>
</feature>
<sequence length="175" mass="20221">MSVWLHNCGLWLYLLLVVQAITPGPMYSTIADIYQYQDPSEILESGSVLALYRTSKSWSARATLCMKSVSLSKEGNSFFRTIEYYRITPQRRTIWQYINITFNVTPIVTTNAQPFLDVEPDGDQDLPEAARNWLTFKNVDDTRVLFADERCLLMGTYIPKGNTCGYLEKQNKKYY</sequence>
<dbReference type="EMBL" id="GIDH01001362">
    <property type="protein sequence ID" value="NOV53305.1"/>
    <property type="molecule type" value="Transcribed_RNA"/>
</dbReference>
<evidence type="ECO:0000256" key="1">
    <source>
        <dbReference type="SAM" id="SignalP"/>
    </source>
</evidence>
<organism evidence="2">
    <name type="scientific">Amblyomma tuberculatum</name>
    <dbReference type="NCBI Taxonomy" id="48802"/>
    <lineage>
        <taxon>Eukaryota</taxon>
        <taxon>Metazoa</taxon>
        <taxon>Ecdysozoa</taxon>
        <taxon>Arthropoda</taxon>
        <taxon>Chelicerata</taxon>
        <taxon>Arachnida</taxon>
        <taxon>Acari</taxon>
        <taxon>Parasitiformes</taxon>
        <taxon>Ixodida</taxon>
        <taxon>Ixodoidea</taxon>
        <taxon>Ixodidae</taxon>
        <taxon>Amblyomminae</taxon>
        <taxon>Amblyomma</taxon>
    </lineage>
</organism>
<protein>
    <submittedName>
        <fullName evidence="2">Putative secreted protein</fullName>
    </submittedName>
</protein>
<accession>A0A6M2E498</accession>
<evidence type="ECO:0000313" key="2">
    <source>
        <dbReference type="EMBL" id="NOV53305.1"/>
    </source>
</evidence>